<keyword evidence="7" id="KW-0963">Cytoplasm</keyword>
<dbReference type="AlphaFoldDB" id="A0A660S7U4"/>
<comment type="caution">
    <text evidence="7">Lacks conserved residue(s) required for the propagation of feature annotation.</text>
</comment>
<dbReference type="EMBL" id="QNBC01000121">
    <property type="protein sequence ID" value="RKX64948.1"/>
    <property type="molecule type" value="Genomic_DNA"/>
</dbReference>
<keyword evidence="3 7" id="KW-0378">Hydrolase</keyword>
<comment type="function">
    <text evidence="7">Hydrolyzes ribosome-free peptidyl-tRNAs (with 1 or more amino acids incorporated), which drop off the ribosome during protein synthesis, or as a result of ribosome stalling.</text>
</comment>
<reference evidence="10 11" key="1">
    <citation type="submission" date="2018-06" db="EMBL/GenBank/DDBJ databases">
        <title>Extensive metabolic versatility and redundancy in microbially diverse, dynamic hydrothermal sediments.</title>
        <authorList>
            <person name="Dombrowski N."/>
            <person name="Teske A."/>
            <person name="Baker B.J."/>
        </authorList>
    </citation>
    <scope>NUCLEOTIDE SEQUENCE [LARGE SCALE GENOMIC DNA]</scope>
    <source>
        <strain evidence="10">B35_G9</strain>
    </source>
</reference>
<dbReference type="FunFam" id="3.40.50.1470:FF:000001">
    <property type="entry name" value="Peptidyl-tRNA hydrolase"/>
    <property type="match status" value="1"/>
</dbReference>
<dbReference type="GO" id="GO:0004045">
    <property type="term" value="F:peptidyl-tRNA hydrolase activity"/>
    <property type="evidence" value="ECO:0007669"/>
    <property type="project" value="UniProtKB-UniRule"/>
</dbReference>
<dbReference type="CDD" id="cd00462">
    <property type="entry name" value="PTH"/>
    <property type="match status" value="1"/>
</dbReference>
<dbReference type="PROSITE" id="PS01195">
    <property type="entry name" value="PEPT_TRNA_HYDROL_1"/>
    <property type="match status" value="1"/>
</dbReference>
<evidence type="ECO:0000256" key="2">
    <source>
        <dbReference type="ARBA" id="ARBA00022555"/>
    </source>
</evidence>
<evidence type="ECO:0000256" key="8">
    <source>
        <dbReference type="RuleBase" id="RU000673"/>
    </source>
</evidence>
<proteinExistence type="inferred from homology"/>
<dbReference type="Proteomes" id="UP000282321">
    <property type="component" value="Unassembled WGS sequence"/>
</dbReference>
<feature type="binding site" evidence="7">
    <location>
        <position position="67"/>
    </location>
    <ligand>
        <name>tRNA</name>
        <dbReference type="ChEBI" id="CHEBI:17843"/>
    </ligand>
</feature>
<comment type="function">
    <text evidence="7">Catalyzes the release of premature peptidyl moieties from peptidyl-tRNA molecules trapped in stalled 50S ribosomal subunits, and thus maintains levels of free tRNAs and 50S ribosomes.</text>
</comment>
<evidence type="ECO:0000256" key="3">
    <source>
        <dbReference type="ARBA" id="ARBA00022801"/>
    </source>
</evidence>
<dbReference type="GO" id="GO:0000049">
    <property type="term" value="F:tRNA binding"/>
    <property type="evidence" value="ECO:0007669"/>
    <property type="project" value="UniProtKB-UniRule"/>
</dbReference>
<evidence type="ECO:0000256" key="1">
    <source>
        <dbReference type="ARBA" id="ARBA00013260"/>
    </source>
</evidence>
<sequence length="190" mass="21336">MKRLVIGLGNPGDEYRNTRHNIGFMVADRLAEVLKKRFSAGKGEYSCFECDVQRQHLIVAKPTTYMNLSGRAVAELVDLYNIDESGMMVVCDDLNLPFGQIRIRERGSSGGHKGLESIIYSLENDRFPRLRVGIGCPEDTEARDYVLAEFKENEKAVLNGVINDAAEAVLEWVNRGIVSAMNRFNVKLTH</sequence>
<dbReference type="InterPro" id="IPR018171">
    <property type="entry name" value="Pept_tRNA_hydro_CS"/>
</dbReference>
<dbReference type="GO" id="GO:0072344">
    <property type="term" value="P:rescue of stalled ribosome"/>
    <property type="evidence" value="ECO:0007669"/>
    <property type="project" value="UniProtKB-UniRule"/>
</dbReference>
<evidence type="ECO:0000256" key="9">
    <source>
        <dbReference type="RuleBase" id="RU004320"/>
    </source>
</evidence>
<feature type="binding site" evidence="7">
    <location>
        <position position="65"/>
    </location>
    <ligand>
        <name>tRNA</name>
        <dbReference type="ChEBI" id="CHEBI:17843"/>
    </ligand>
</feature>
<dbReference type="EC" id="3.1.1.29" evidence="1 7"/>
<feature type="site" description="Stabilizes the basic form of H active site to accept a proton" evidence="7">
    <location>
        <position position="92"/>
    </location>
</feature>
<feature type="site" description="Discriminates between blocked and unblocked aminoacyl-tRNA" evidence="7">
    <location>
        <position position="10"/>
    </location>
</feature>
<comment type="catalytic activity">
    <reaction evidence="7 8">
        <text>an N-acyl-L-alpha-aminoacyl-tRNA + H2O = an N-acyl-L-amino acid + a tRNA + H(+)</text>
        <dbReference type="Rhea" id="RHEA:54448"/>
        <dbReference type="Rhea" id="RHEA-COMP:10123"/>
        <dbReference type="Rhea" id="RHEA-COMP:13883"/>
        <dbReference type="ChEBI" id="CHEBI:15377"/>
        <dbReference type="ChEBI" id="CHEBI:15378"/>
        <dbReference type="ChEBI" id="CHEBI:59874"/>
        <dbReference type="ChEBI" id="CHEBI:78442"/>
        <dbReference type="ChEBI" id="CHEBI:138191"/>
        <dbReference type="EC" id="3.1.1.29"/>
    </reaction>
</comment>
<evidence type="ECO:0000256" key="7">
    <source>
        <dbReference type="HAMAP-Rule" id="MF_00083"/>
    </source>
</evidence>
<name>A0A660S7U4_UNCT6</name>
<dbReference type="HAMAP" id="MF_00083">
    <property type="entry name" value="Pept_tRNA_hydro_bact"/>
    <property type="match status" value="1"/>
</dbReference>
<dbReference type="GO" id="GO:0006515">
    <property type="term" value="P:protein quality control for misfolded or incompletely synthesized proteins"/>
    <property type="evidence" value="ECO:0007669"/>
    <property type="project" value="UniProtKB-UniRule"/>
</dbReference>
<dbReference type="PANTHER" id="PTHR17224">
    <property type="entry name" value="PEPTIDYL-TRNA HYDROLASE"/>
    <property type="match status" value="1"/>
</dbReference>
<comment type="caution">
    <text evidence="10">The sequence shown here is derived from an EMBL/GenBank/DDBJ whole genome shotgun (WGS) entry which is preliminary data.</text>
</comment>
<keyword evidence="4 7" id="KW-0694">RNA-binding</keyword>
<organism evidence="10 11">
    <name type="scientific">candidate division TA06 bacterium</name>
    <dbReference type="NCBI Taxonomy" id="2250710"/>
    <lineage>
        <taxon>Bacteria</taxon>
        <taxon>Bacteria division TA06</taxon>
    </lineage>
</organism>
<comment type="similarity">
    <text evidence="5 7 9">Belongs to the PTH family.</text>
</comment>
<keyword evidence="2 7" id="KW-0820">tRNA-binding</keyword>
<feature type="active site" description="Proton acceptor" evidence="7">
    <location>
        <position position="20"/>
    </location>
</feature>
<dbReference type="GO" id="GO:0005737">
    <property type="term" value="C:cytoplasm"/>
    <property type="evidence" value="ECO:0007669"/>
    <property type="project" value="UniProtKB-SubCell"/>
</dbReference>
<dbReference type="SUPFAM" id="SSF53178">
    <property type="entry name" value="Peptidyl-tRNA hydrolase-like"/>
    <property type="match status" value="1"/>
</dbReference>
<evidence type="ECO:0000256" key="5">
    <source>
        <dbReference type="ARBA" id="ARBA00038063"/>
    </source>
</evidence>
<dbReference type="NCBIfam" id="TIGR00447">
    <property type="entry name" value="pth"/>
    <property type="match status" value="1"/>
</dbReference>
<protein>
    <recommendedName>
        <fullName evidence="6 7">Peptidyl-tRNA hydrolase</fullName>
        <shortName evidence="7">Pth</shortName>
        <ecNumber evidence="1 7">3.1.1.29</ecNumber>
    </recommendedName>
</protein>
<evidence type="ECO:0000313" key="11">
    <source>
        <dbReference type="Proteomes" id="UP000282321"/>
    </source>
</evidence>
<feature type="binding site" evidence="7">
    <location>
        <position position="15"/>
    </location>
    <ligand>
        <name>tRNA</name>
        <dbReference type="ChEBI" id="CHEBI:17843"/>
    </ligand>
</feature>
<dbReference type="InterPro" id="IPR036416">
    <property type="entry name" value="Pept_tRNA_hydro_sf"/>
</dbReference>
<accession>A0A660S7U4</accession>
<gene>
    <name evidence="7" type="primary">pth</name>
    <name evidence="10" type="ORF">DRP44_07375</name>
</gene>
<dbReference type="PANTHER" id="PTHR17224:SF1">
    <property type="entry name" value="PEPTIDYL-TRNA HYDROLASE"/>
    <property type="match status" value="1"/>
</dbReference>
<dbReference type="Gene3D" id="3.40.50.1470">
    <property type="entry name" value="Peptidyl-tRNA hydrolase"/>
    <property type="match status" value="1"/>
</dbReference>
<comment type="subcellular location">
    <subcellularLocation>
        <location evidence="7">Cytoplasm</location>
    </subcellularLocation>
</comment>
<dbReference type="InterPro" id="IPR001328">
    <property type="entry name" value="Pept_tRNA_hydro"/>
</dbReference>
<dbReference type="Pfam" id="PF01195">
    <property type="entry name" value="Pept_tRNA_hydro"/>
    <property type="match status" value="1"/>
</dbReference>
<evidence type="ECO:0000256" key="6">
    <source>
        <dbReference type="ARBA" id="ARBA00050038"/>
    </source>
</evidence>
<evidence type="ECO:0000256" key="4">
    <source>
        <dbReference type="ARBA" id="ARBA00022884"/>
    </source>
</evidence>
<evidence type="ECO:0000313" key="10">
    <source>
        <dbReference type="EMBL" id="RKX64948.1"/>
    </source>
</evidence>
<comment type="subunit">
    <text evidence="7">Monomer.</text>
</comment>